<comment type="caution">
    <text evidence="13">The sequence shown here is derived from an EMBL/GenBank/DDBJ whole genome shotgun (WGS) entry which is preliminary data.</text>
</comment>
<name>A0ABS9KVS2_9BACT</name>
<feature type="transmembrane region" description="Helical" evidence="12">
    <location>
        <begin position="156"/>
        <end position="176"/>
    </location>
</feature>
<keyword evidence="3" id="KW-0813">Transport</keyword>
<dbReference type="InterPro" id="IPR038377">
    <property type="entry name" value="Na/Glc_symporter_sf"/>
</dbReference>
<organism evidence="13 14">
    <name type="scientific">Terrimonas ginsenosidimutans</name>
    <dbReference type="NCBI Taxonomy" id="2908004"/>
    <lineage>
        <taxon>Bacteria</taxon>
        <taxon>Pseudomonadati</taxon>
        <taxon>Bacteroidota</taxon>
        <taxon>Chitinophagia</taxon>
        <taxon>Chitinophagales</taxon>
        <taxon>Chitinophagaceae</taxon>
        <taxon>Terrimonas</taxon>
    </lineage>
</organism>
<keyword evidence="10" id="KW-0739">Sodium transport</keyword>
<evidence type="ECO:0000256" key="12">
    <source>
        <dbReference type="SAM" id="Phobius"/>
    </source>
</evidence>
<evidence type="ECO:0000313" key="13">
    <source>
        <dbReference type="EMBL" id="MCG2616405.1"/>
    </source>
</evidence>
<feature type="transmembrane region" description="Helical" evidence="12">
    <location>
        <begin position="277"/>
        <end position="302"/>
    </location>
</feature>
<dbReference type="InterPro" id="IPR051163">
    <property type="entry name" value="Sodium:Solute_Symporter_SSF"/>
</dbReference>
<comment type="similarity">
    <text evidence="2 11">Belongs to the sodium:solute symporter (SSF) (TC 2.A.21) family.</text>
</comment>
<feature type="transmembrane region" description="Helical" evidence="12">
    <location>
        <begin position="188"/>
        <end position="206"/>
    </location>
</feature>
<feature type="transmembrane region" description="Helical" evidence="12">
    <location>
        <begin position="237"/>
        <end position="256"/>
    </location>
</feature>
<keyword evidence="7" id="KW-0915">Sodium</keyword>
<feature type="transmembrane region" description="Helical" evidence="12">
    <location>
        <begin position="459"/>
        <end position="483"/>
    </location>
</feature>
<evidence type="ECO:0000256" key="5">
    <source>
        <dbReference type="ARBA" id="ARBA00022692"/>
    </source>
</evidence>
<feature type="transmembrane region" description="Helical" evidence="12">
    <location>
        <begin position="380"/>
        <end position="398"/>
    </location>
</feature>
<evidence type="ECO:0000256" key="9">
    <source>
        <dbReference type="ARBA" id="ARBA00023136"/>
    </source>
</evidence>
<evidence type="ECO:0000256" key="7">
    <source>
        <dbReference type="ARBA" id="ARBA00023053"/>
    </source>
</evidence>
<evidence type="ECO:0000256" key="8">
    <source>
        <dbReference type="ARBA" id="ARBA00023065"/>
    </source>
</evidence>
<feature type="transmembrane region" description="Helical" evidence="12">
    <location>
        <begin position="314"/>
        <end position="341"/>
    </location>
</feature>
<evidence type="ECO:0000313" key="14">
    <source>
        <dbReference type="Proteomes" id="UP001165367"/>
    </source>
</evidence>
<comment type="subcellular location">
    <subcellularLocation>
        <location evidence="1">Cell membrane</location>
        <topology evidence="1">Multi-pass membrane protein</topology>
    </subcellularLocation>
</comment>
<accession>A0ABS9KVS2</accession>
<dbReference type="Proteomes" id="UP001165367">
    <property type="component" value="Unassembled WGS sequence"/>
</dbReference>
<gene>
    <name evidence="13" type="ORF">LZZ85_19045</name>
</gene>
<keyword evidence="8" id="KW-0406">Ion transport</keyword>
<protein>
    <submittedName>
        <fullName evidence="13">Sodium:solute symporter</fullName>
    </submittedName>
</protein>
<dbReference type="Gene3D" id="1.20.1730.10">
    <property type="entry name" value="Sodium/glucose cotransporter"/>
    <property type="match status" value="1"/>
</dbReference>
<dbReference type="PANTHER" id="PTHR42985">
    <property type="entry name" value="SODIUM-COUPLED MONOCARBOXYLATE TRANSPORTER"/>
    <property type="match status" value="1"/>
</dbReference>
<evidence type="ECO:0000256" key="11">
    <source>
        <dbReference type="RuleBase" id="RU362091"/>
    </source>
</evidence>
<feature type="transmembrane region" description="Helical" evidence="12">
    <location>
        <begin position="6"/>
        <end position="23"/>
    </location>
</feature>
<keyword evidence="9 12" id="KW-0472">Membrane</keyword>
<feature type="transmembrane region" description="Helical" evidence="12">
    <location>
        <begin position="125"/>
        <end position="144"/>
    </location>
</feature>
<proteinExistence type="inferred from homology"/>
<evidence type="ECO:0000256" key="3">
    <source>
        <dbReference type="ARBA" id="ARBA00022448"/>
    </source>
</evidence>
<dbReference type="CDD" id="cd10326">
    <property type="entry name" value="SLC5sbd_NIS-like"/>
    <property type="match status" value="1"/>
</dbReference>
<dbReference type="RefSeq" id="WP_237874941.1">
    <property type="nucleotide sequence ID" value="NZ_JAKLTR010000013.1"/>
</dbReference>
<keyword evidence="14" id="KW-1185">Reference proteome</keyword>
<dbReference type="Pfam" id="PF00474">
    <property type="entry name" value="SSF"/>
    <property type="match status" value="1"/>
</dbReference>
<keyword evidence="5 12" id="KW-0812">Transmembrane</keyword>
<evidence type="ECO:0000256" key="4">
    <source>
        <dbReference type="ARBA" id="ARBA00022475"/>
    </source>
</evidence>
<dbReference type="PANTHER" id="PTHR42985:SF47">
    <property type="entry name" value="INTEGRAL MEMBRANE TRANSPORT PROTEIN"/>
    <property type="match status" value="1"/>
</dbReference>
<evidence type="ECO:0000256" key="10">
    <source>
        <dbReference type="ARBA" id="ARBA00023201"/>
    </source>
</evidence>
<reference evidence="13" key="1">
    <citation type="submission" date="2022-01" db="EMBL/GenBank/DDBJ databases">
        <authorList>
            <person name="Jo J.-H."/>
            <person name="Im W.-T."/>
        </authorList>
    </citation>
    <scope>NUCLEOTIDE SEQUENCE</scope>
    <source>
        <strain evidence="13">NA20</strain>
    </source>
</reference>
<dbReference type="PROSITE" id="PS50283">
    <property type="entry name" value="NA_SOLUT_SYMP_3"/>
    <property type="match status" value="1"/>
</dbReference>
<evidence type="ECO:0000256" key="1">
    <source>
        <dbReference type="ARBA" id="ARBA00004651"/>
    </source>
</evidence>
<feature type="transmembrane region" description="Helical" evidence="12">
    <location>
        <begin position="43"/>
        <end position="66"/>
    </location>
</feature>
<keyword evidence="6 12" id="KW-1133">Transmembrane helix</keyword>
<evidence type="ECO:0000256" key="6">
    <source>
        <dbReference type="ARBA" id="ARBA00022989"/>
    </source>
</evidence>
<feature type="transmembrane region" description="Helical" evidence="12">
    <location>
        <begin position="78"/>
        <end position="104"/>
    </location>
</feature>
<keyword evidence="4" id="KW-1003">Cell membrane</keyword>
<feature type="transmembrane region" description="Helical" evidence="12">
    <location>
        <begin position="404"/>
        <end position="424"/>
    </location>
</feature>
<dbReference type="EMBL" id="JAKLTR010000013">
    <property type="protein sequence ID" value="MCG2616405.1"/>
    <property type="molecule type" value="Genomic_DNA"/>
</dbReference>
<evidence type="ECO:0000256" key="2">
    <source>
        <dbReference type="ARBA" id="ARBA00006434"/>
    </source>
</evidence>
<sequence>MSAGLLFSFVIGYFVLLLIVAWYTSRNSNNDSFFIGNRNSNWILVAFGMIGTSLSGVTFVSVPGAVGKPFGAGYEGFTYFQIVIGYIIGYFIIAYVLLPLYYRLNLTSIYSYLNTRLGFVSYKTGSSFFILSRTLGATARLYLVVKILQDSILSSFGMPFWLTTLIILLMILLYTFEGGVKTIVWTDTLQTTCMLAGLIICVIYILQAMNLSFGEGLAAMKESKLTDIFVWDPSSRLFFVKQILAGAFITITMTGMDQEMMQKNISVKNLSDSRKNMLTFSFIQGGVVLLFLFLGGLLYLYAGTNGVNVPPDKLFPTIALGSGMPPVISVIFIIALISALFPSADGAITALTSSFCIDILGMKRRADWDEKKQSKTRKSVHLIFAAVFLLFVMIFKAVDSPSMITVILKVAGYTYGPLLGLFIFGIITKRSVNDKLVPAIAIAAPLLCLVIDYNQKSLFGGFEIGLELIIINGLLTFIGLWMISKKQQPVAQ</sequence>
<dbReference type="InterPro" id="IPR001734">
    <property type="entry name" value="Na/solute_symporter"/>
</dbReference>
<feature type="transmembrane region" description="Helical" evidence="12">
    <location>
        <begin position="436"/>
        <end position="453"/>
    </location>
</feature>